<dbReference type="Proteomes" id="UP000273854">
    <property type="component" value="Unassembled WGS sequence"/>
</dbReference>
<dbReference type="RefSeq" id="WP_122206305.1">
    <property type="nucleotide sequence ID" value="NZ_RBTP01000002.1"/>
</dbReference>
<dbReference type="EMBL" id="RBTP01000002">
    <property type="protein sequence ID" value="RMT85440.1"/>
    <property type="molecule type" value="Genomic_DNA"/>
</dbReference>
<name>A0A3M5PLF2_PSEVI</name>
<gene>
    <name evidence="1" type="ORF">ALP40_01217</name>
</gene>
<accession>A0A3M5PLF2</accession>
<reference evidence="1 2" key="1">
    <citation type="submission" date="2018-08" db="EMBL/GenBank/DDBJ databases">
        <title>Recombination of ecologically and evolutionarily significant loci maintains genetic cohesion in the Pseudomonas syringae species complex.</title>
        <authorList>
            <person name="Dillon M."/>
            <person name="Thakur S."/>
            <person name="Almeida R.N.D."/>
            <person name="Weir B.S."/>
            <person name="Guttman D.S."/>
        </authorList>
    </citation>
    <scope>NUCLEOTIDE SEQUENCE [LARGE SCALE GENOMIC DNA]</scope>
    <source>
        <strain evidence="1 2">ICMP 19473</strain>
    </source>
</reference>
<organism evidence="1 2">
    <name type="scientific">Pseudomonas viridiflava</name>
    <name type="common">Phytomonas viridiflava</name>
    <dbReference type="NCBI Taxonomy" id="33069"/>
    <lineage>
        <taxon>Bacteria</taxon>
        <taxon>Pseudomonadati</taxon>
        <taxon>Pseudomonadota</taxon>
        <taxon>Gammaproteobacteria</taxon>
        <taxon>Pseudomonadales</taxon>
        <taxon>Pseudomonadaceae</taxon>
        <taxon>Pseudomonas</taxon>
    </lineage>
</organism>
<evidence type="ECO:0000313" key="1">
    <source>
        <dbReference type="EMBL" id="RMT85440.1"/>
    </source>
</evidence>
<evidence type="ECO:0000313" key="2">
    <source>
        <dbReference type="Proteomes" id="UP000273854"/>
    </source>
</evidence>
<protein>
    <submittedName>
        <fullName evidence="1">Uncharacterized protein</fullName>
    </submittedName>
</protein>
<comment type="caution">
    <text evidence="1">The sequence shown here is derived from an EMBL/GenBank/DDBJ whole genome shotgun (WGS) entry which is preliminary data.</text>
</comment>
<proteinExistence type="predicted"/>
<sequence>MTFDVIPYSDSNLIRCFVSGSRNLNTFEGVESKLHLDYFSEYFGELEARTILAEHDYVDRDYLEDYAAYYDRCFQEYSRRTQRLHFFSREFTAEDFERCLIGEPGALSEAELQASYLGFVVVKPLPQSFVGRTCLVTYPDDGGRRYFPSLRTYDVHLFGINLEVRSLAYQEQDHVVAACATSAIWSCLQGTGKLFQHIIPPPVEITRWASELMPADVTRSGSRAFPNYGLTASQMAHAIKRVGLDPMVVGTPNRYVLNGVVYAFLRGKIPCVMICQLKDHSGEGEPRSDGFHAIAMTGYSLREGEPIGAVEAGGLQLRATRIDKLYGHDDQVGPFARMTWPALSSADQLGNSKELLTSWRGDVRAEMEFVMLPIYHKIRVPYAEIHDLVMAADRYLEAVRDQFDVDRGEWDIYLTTASDYKSSVRDQYPGLGFDLRDSLYRSLPRFLWRASVAVDGEMQADFLFDATGIATHDLLVHMVMKEGAYADMFRTVAVLSAEGSLRPKQHVKTILDRIYAAPQPV</sequence>
<dbReference type="AlphaFoldDB" id="A0A3M5PLF2"/>
<dbReference type="OrthoDB" id="6782387at2"/>